<evidence type="ECO:0000313" key="8">
    <source>
        <dbReference type="EMBL" id="MBB3150367.1"/>
    </source>
</evidence>
<keyword evidence="5 7" id="KW-1133">Transmembrane helix</keyword>
<evidence type="ECO:0000256" key="1">
    <source>
        <dbReference type="ARBA" id="ARBA00004651"/>
    </source>
</evidence>
<proteinExistence type="inferred from homology"/>
<dbReference type="PANTHER" id="PTHR43663:SF1">
    <property type="entry name" value="CHROMATE TRANSPORTER"/>
    <property type="match status" value="1"/>
</dbReference>
<dbReference type="RefSeq" id="WP_312890746.1">
    <property type="nucleotide sequence ID" value="NZ_CBCSLB010000001.1"/>
</dbReference>
<dbReference type="InterPro" id="IPR003370">
    <property type="entry name" value="Chromate_transpt"/>
</dbReference>
<keyword evidence="4 7" id="KW-0812">Transmembrane</keyword>
<name>A0A7W5C3U4_9BACL</name>
<feature type="transmembrane region" description="Helical" evidence="7">
    <location>
        <begin position="110"/>
        <end position="131"/>
    </location>
</feature>
<dbReference type="EMBL" id="JACHXW010000001">
    <property type="protein sequence ID" value="MBB3150367.1"/>
    <property type="molecule type" value="Genomic_DNA"/>
</dbReference>
<evidence type="ECO:0000256" key="5">
    <source>
        <dbReference type="ARBA" id="ARBA00022989"/>
    </source>
</evidence>
<dbReference type="InterPro" id="IPR052518">
    <property type="entry name" value="CHR_Transporter"/>
</dbReference>
<dbReference type="GO" id="GO:0005886">
    <property type="term" value="C:plasma membrane"/>
    <property type="evidence" value="ECO:0007669"/>
    <property type="project" value="UniProtKB-SubCell"/>
</dbReference>
<dbReference type="AlphaFoldDB" id="A0A7W5C3U4"/>
<keyword evidence="9" id="KW-1185">Reference proteome</keyword>
<gene>
    <name evidence="8" type="ORF">FHS16_000399</name>
</gene>
<evidence type="ECO:0000256" key="6">
    <source>
        <dbReference type="ARBA" id="ARBA00023136"/>
    </source>
</evidence>
<feature type="transmembrane region" description="Helical" evidence="7">
    <location>
        <begin position="137"/>
        <end position="154"/>
    </location>
</feature>
<dbReference type="Pfam" id="PF02417">
    <property type="entry name" value="Chromate_transp"/>
    <property type="match status" value="1"/>
</dbReference>
<reference evidence="8 9" key="1">
    <citation type="submission" date="2020-08" db="EMBL/GenBank/DDBJ databases">
        <title>Genomic Encyclopedia of Type Strains, Phase III (KMG-III): the genomes of soil and plant-associated and newly described type strains.</title>
        <authorList>
            <person name="Whitman W."/>
        </authorList>
    </citation>
    <scope>NUCLEOTIDE SEQUENCE [LARGE SCALE GENOMIC DNA]</scope>
    <source>
        <strain evidence="8 9">CECT 8234</strain>
    </source>
</reference>
<sequence>MMLWELFFTFLKVGSVSFGGGYAVIPMIQYEIESHGWMTSSELQEMISLAGMTPGPIATNSATLVGYKTAGLAGALVTTLGMILPSLIAVILLASMFFRFNNSKWFRSVFYGFRPIITGLIIYAALNFGFLSGDETGFTWMTFVTLLICFGCLYAMFKYKLYPIVVLLAAGAAGIILY</sequence>
<feature type="transmembrane region" description="Helical" evidence="7">
    <location>
        <begin position="161"/>
        <end position="177"/>
    </location>
</feature>
<feature type="transmembrane region" description="Helical" evidence="7">
    <location>
        <begin position="6"/>
        <end position="25"/>
    </location>
</feature>
<feature type="transmembrane region" description="Helical" evidence="7">
    <location>
        <begin position="73"/>
        <end position="98"/>
    </location>
</feature>
<comment type="subcellular location">
    <subcellularLocation>
        <location evidence="1">Cell membrane</location>
        <topology evidence="1">Multi-pass membrane protein</topology>
    </subcellularLocation>
</comment>
<comment type="caution">
    <text evidence="8">The sequence shown here is derived from an EMBL/GenBank/DDBJ whole genome shotgun (WGS) entry which is preliminary data.</text>
</comment>
<evidence type="ECO:0000256" key="4">
    <source>
        <dbReference type="ARBA" id="ARBA00022692"/>
    </source>
</evidence>
<evidence type="ECO:0000256" key="2">
    <source>
        <dbReference type="ARBA" id="ARBA00005262"/>
    </source>
</evidence>
<keyword evidence="3" id="KW-1003">Cell membrane</keyword>
<accession>A0A7W5C3U4</accession>
<dbReference type="GO" id="GO:0015109">
    <property type="term" value="F:chromate transmembrane transporter activity"/>
    <property type="evidence" value="ECO:0007669"/>
    <property type="project" value="InterPro"/>
</dbReference>
<evidence type="ECO:0000313" key="9">
    <source>
        <dbReference type="Proteomes" id="UP000518605"/>
    </source>
</evidence>
<protein>
    <submittedName>
        <fullName evidence="8">Chromate transporter</fullName>
    </submittedName>
</protein>
<dbReference type="Proteomes" id="UP000518605">
    <property type="component" value="Unassembled WGS sequence"/>
</dbReference>
<evidence type="ECO:0000256" key="3">
    <source>
        <dbReference type="ARBA" id="ARBA00022475"/>
    </source>
</evidence>
<keyword evidence="6 7" id="KW-0472">Membrane</keyword>
<dbReference type="PANTHER" id="PTHR43663">
    <property type="entry name" value="CHROMATE TRANSPORT PROTEIN-RELATED"/>
    <property type="match status" value="1"/>
</dbReference>
<organism evidence="8 9">
    <name type="scientific">Paenibacillus endophyticus</name>
    <dbReference type="NCBI Taxonomy" id="1294268"/>
    <lineage>
        <taxon>Bacteria</taxon>
        <taxon>Bacillati</taxon>
        <taxon>Bacillota</taxon>
        <taxon>Bacilli</taxon>
        <taxon>Bacillales</taxon>
        <taxon>Paenibacillaceae</taxon>
        <taxon>Paenibacillus</taxon>
    </lineage>
</organism>
<comment type="similarity">
    <text evidence="2">Belongs to the chromate ion transporter (CHR) (TC 2.A.51) family.</text>
</comment>
<evidence type="ECO:0000256" key="7">
    <source>
        <dbReference type="SAM" id="Phobius"/>
    </source>
</evidence>